<reference evidence="1 2" key="1">
    <citation type="submission" date="2017-11" db="EMBL/GenBank/DDBJ databases">
        <title>Draft genome sequence of Enterococcus plantarum TRW2 strain isolated from lettuce.</title>
        <authorList>
            <person name="Kim E.B."/>
            <person name="Marco M.L."/>
            <person name="Williams T.R."/>
            <person name="You I.H."/>
        </authorList>
    </citation>
    <scope>NUCLEOTIDE SEQUENCE [LARGE SCALE GENOMIC DNA]</scope>
    <source>
        <strain evidence="1 2">TRW2</strain>
    </source>
</reference>
<protein>
    <submittedName>
        <fullName evidence="1">Lipase</fullName>
    </submittedName>
</protein>
<evidence type="ECO:0000313" key="2">
    <source>
        <dbReference type="Proteomes" id="UP000249828"/>
    </source>
</evidence>
<dbReference type="SUPFAM" id="SSF53474">
    <property type="entry name" value="alpha/beta-Hydrolases"/>
    <property type="match status" value="1"/>
</dbReference>
<dbReference type="Proteomes" id="UP000249828">
    <property type="component" value="Unassembled WGS sequence"/>
</dbReference>
<dbReference type="EMBL" id="PIEU01000088">
    <property type="protein sequence ID" value="PZL72163.1"/>
    <property type="molecule type" value="Genomic_DNA"/>
</dbReference>
<dbReference type="InterPro" id="IPR029058">
    <property type="entry name" value="AB_hydrolase_fold"/>
</dbReference>
<sequence length="414" mass="46211">MNITDKNYNKASDIVYWLDPNDKKKYSPSLKEGSIRNLGGTDFQVLKIQENSKTDGMQAMAIAPLDKQGNVDTSQIVIAYAGTNPKDFNDLETDLRTVGGVFDKTTSPGFSMSPSEARLSGQLNSAIAFADSVKQDYSGATISTTGHSLGEFLALYIAAENQWKNVGFNGPDPYELLSADAKKWIQENPGVLTNYRNRADMIGNLMGNGTGAEIKISMEMGLQWLGTYHDLGKWTFDKDGRLIIKNNDYNKGAIQEQAERQLRNQFILGMYTLEMLKKKFTASGGGLSTNEQIYLDNSQALAVVQYASSEFEAVMRNTVKIYQEGIRELEELWQKIYSKAFSDVPDLSYGEVMDVLESSGSTERSIVTETNEKFREKIQKAKKMSEQFNQLASEIKGKISELVQRDQELARQLG</sequence>
<dbReference type="RefSeq" id="WP_111248247.1">
    <property type="nucleotide sequence ID" value="NZ_PIEU01000088.1"/>
</dbReference>
<evidence type="ECO:0000313" key="1">
    <source>
        <dbReference type="EMBL" id="PZL72163.1"/>
    </source>
</evidence>
<gene>
    <name evidence="1" type="ORF">CI088_11180</name>
</gene>
<dbReference type="Gene3D" id="3.40.50.1820">
    <property type="entry name" value="alpha/beta hydrolase"/>
    <property type="match status" value="1"/>
</dbReference>
<dbReference type="AlphaFoldDB" id="A0A2W3ZTF2"/>
<organism evidence="1 2">
    <name type="scientific">Enterococcus plantarum</name>
    <dbReference type="NCBI Taxonomy" id="1077675"/>
    <lineage>
        <taxon>Bacteria</taxon>
        <taxon>Bacillati</taxon>
        <taxon>Bacillota</taxon>
        <taxon>Bacilli</taxon>
        <taxon>Lactobacillales</taxon>
        <taxon>Enterococcaceae</taxon>
        <taxon>Enterococcus</taxon>
    </lineage>
</organism>
<proteinExistence type="predicted"/>
<comment type="caution">
    <text evidence="1">The sequence shown here is derived from an EMBL/GenBank/DDBJ whole genome shotgun (WGS) entry which is preliminary data.</text>
</comment>
<keyword evidence="2" id="KW-1185">Reference proteome</keyword>
<accession>A0A2W3ZTF2</accession>
<name>A0A2W3ZTF2_9ENTE</name>